<gene>
    <name evidence="6" type="ordered locus">Awo_c23190</name>
</gene>
<evidence type="ECO:0000313" key="7">
    <source>
        <dbReference type="Proteomes" id="UP000007177"/>
    </source>
</evidence>
<keyword evidence="7" id="KW-1185">Reference proteome</keyword>
<feature type="domain" description="HTH tetR-type" evidence="5">
    <location>
        <begin position="20"/>
        <end position="80"/>
    </location>
</feature>
<reference evidence="6 7" key="2">
    <citation type="journal article" date="2012" name="PLoS ONE">
        <title>An ancient pathway combining carbon dioxide fixation with the generation and utilization of a sodium ion gradient for ATP synthesis.</title>
        <authorList>
            <person name="Poehlein A."/>
            <person name="Schmidt S."/>
            <person name="Kaster A.K."/>
            <person name="Goenrich M."/>
            <person name="Vollmers J."/>
            <person name="Thurmer A."/>
            <person name="Bertsch J."/>
            <person name="Schuchmann K."/>
            <person name="Voigt B."/>
            <person name="Hecker M."/>
            <person name="Daniel R."/>
            <person name="Thauer R.K."/>
            <person name="Gottschalk G."/>
            <person name="Muller V."/>
        </authorList>
    </citation>
    <scope>NUCLEOTIDE SEQUENCE [LARGE SCALE GENOMIC DNA]</scope>
    <source>
        <strain evidence="7">ATCC 29683 / DSM 1030 / JCM 2381 / KCTC 1655 / WB1</strain>
    </source>
</reference>
<name>H6LCV5_ACEWD</name>
<dbReference type="KEGG" id="awo:Awo_c23190"/>
<dbReference type="PANTHER" id="PTHR30328">
    <property type="entry name" value="TRANSCRIPTIONAL REPRESSOR"/>
    <property type="match status" value="1"/>
</dbReference>
<proteinExistence type="predicted"/>
<dbReference type="AlphaFoldDB" id="H6LCV5"/>
<evidence type="ECO:0000256" key="4">
    <source>
        <dbReference type="PROSITE-ProRule" id="PRU00335"/>
    </source>
</evidence>
<dbReference type="InterPro" id="IPR050109">
    <property type="entry name" value="HTH-type_TetR-like_transc_reg"/>
</dbReference>
<sequence>MAFEYEMRGNRMATITTKRESKKEVILENAKQLFSEKGYDGTSMDQIALQTGVPKSLIYYHFKSKETLLNAIVFKFFDEYDQLLRVGDVDCQERLNNYLDYLEKNSDFLRIILVESLKKGNKSVPVFKVLEPLMTYQGEIAGAPELADDKKSQFRWIAEFFTSIMPSVLFACYQEQWCNYFDVDKKQVKENFIAAYNQTHGEYHQKQLKGAVKNDKNNNFDL</sequence>
<keyword evidence="1" id="KW-0805">Transcription regulation</keyword>
<dbReference type="Proteomes" id="UP000007177">
    <property type="component" value="Chromosome"/>
</dbReference>
<reference evidence="7" key="1">
    <citation type="submission" date="2011-07" db="EMBL/GenBank/DDBJ databases">
        <title>Complete genome sequence of Acetobacterium woodii.</title>
        <authorList>
            <person name="Poehlein A."/>
            <person name="Schmidt S."/>
            <person name="Kaster A.-K."/>
            <person name="Goenrich M."/>
            <person name="Vollmers J."/>
            <person name="Thuermer A."/>
            <person name="Gottschalk G."/>
            <person name="Thauer R.K."/>
            <person name="Daniel R."/>
            <person name="Mueller V."/>
        </authorList>
    </citation>
    <scope>NUCLEOTIDE SEQUENCE [LARGE SCALE GENOMIC DNA]</scope>
    <source>
        <strain evidence="7">ATCC 29683 / DSM 1030 / JCM 2381 / KCTC 1655 / WB1</strain>
    </source>
</reference>
<dbReference type="HOGENOM" id="CLU_069356_1_4_9"/>
<evidence type="ECO:0000256" key="1">
    <source>
        <dbReference type="ARBA" id="ARBA00023015"/>
    </source>
</evidence>
<evidence type="ECO:0000259" key="5">
    <source>
        <dbReference type="PROSITE" id="PS50977"/>
    </source>
</evidence>
<accession>H6LCV5</accession>
<feature type="DNA-binding region" description="H-T-H motif" evidence="4">
    <location>
        <begin position="43"/>
        <end position="62"/>
    </location>
</feature>
<dbReference type="PROSITE" id="PS50977">
    <property type="entry name" value="HTH_TETR_2"/>
    <property type="match status" value="1"/>
</dbReference>
<dbReference type="InterPro" id="IPR001647">
    <property type="entry name" value="HTH_TetR"/>
</dbReference>
<dbReference type="GO" id="GO:0003677">
    <property type="term" value="F:DNA binding"/>
    <property type="evidence" value="ECO:0007669"/>
    <property type="project" value="UniProtKB-UniRule"/>
</dbReference>
<dbReference type="PANTHER" id="PTHR30328:SF54">
    <property type="entry name" value="HTH-TYPE TRANSCRIPTIONAL REPRESSOR SCO4008"/>
    <property type="match status" value="1"/>
</dbReference>
<dbReference type="EMBL" id="CP002987">
    <property type="protein sequence ID" value="AFA49092.1"/>
    <property type="molecule type" value="Genomic_DNA"/>
</dbReference>
<dbReference type="STRING" id="931626.Awo_c23190"/>
<dbReference type="PRINTS" id="PR00455">
    <property type="entry name" value="HTHTETR"/>
</dbReference>
<evidence type="ECO:0000256" key="3">
    <source>
        <dbReference type="ARBA" id="ARBA00023163"/>
    </source>
</evidence>
<protein>
    <submittedName>
        <fullName evidence="6">Transcriptional regulator TetR family</fullName>
    </submittedName>
</protein>
<dbReference type="SUPFAM" id="SSF46689">
    <property type="entry name" value="Homeodomain-like"/>
    <property type="match status" value="1"/>
</dbReference>
<dbReference type="FunFam" id="1.10.10.60:FF:000141">
    <property type="entry name" value="TetR family transcriptional regulator"/>
    <property type="match status" value="1"/>
</dbReference>
<dbReference type="InterPro" id="IPR009057">
    <property type="entry name" value="Homeodomain-like_sf"/>
</dbReference>
<evidence type="ECO:0000256" key="2">
    <source>
        <dbReference type="ARBA" id="ARBA00023125"/>
    </source>
</evidence>
<dbReference type="GO" id="GO:0045892">
    <property type="term" value="P:negative regulation of DNA-templated transcription"/>
    <property type="evidence" value="ECO:0007669"/>
    <property type="project" value="UniProtKB-ARBA"/>
</dbReference>
<keyword evidence="3" id="KW-0804">Transcription</keyword>
<dbReference type="eggNOG" id="COG1309">
    <property type="taxonomic scope" value="Bacteria"/>
</dbReference>
<dbReference type="Gene3D" id="1.10.357.10">
    <property type="entry name" value="Tetracycline Repressor, domain 2"/>
    <property type="match status" value="1"/>
</dbReference>
<organism evidence="6 7">
    <name type="scientific">Acetobacterium woodii (strain ATCC 29683 / DSM 1030 / JCM 2381 / KCTC 1655 / WB1)</name>
    <dbReference type="NCBI Taxonomy" id="931626"/>
    <lineage>
        <taxon>Bacteria</taxon>
        <taxon>Bacillati</taxon>
        <taxon>Bacillota</taxon>
        <taxon>Clostridia</taxon>
        <taxon>Eubacteriales</taxon>
        <taxon>Eubacteriaceae</taxon>
        <taxon>Acetobacterium</taxon>
    </lineage>
</organism>
<keyword evidence="2 4" id="KW-0238">DNA-binding</keyword>
<evidence type="ECO:0000313" key="6">
    <source>
        <dbReference type="EMBL" id="AFA49092.1"/>
    </source>
</evidence>
<dbReference type="Pfam" id="PF00440">
    <property type="entry name" value="TetR_N"/>
    <property type="match status" value="1"/>
</dbReference>